<evidence type="ECO:0000313" key="1">
    <source>
        <dbReference type="EMBL" id="RGT07441.1"/>
    </source>
</evidence>
<accession>A0A412MBZ3</accession>
<dbReference type="EMBL" id="QRWH01000014">
    <property type="protein sequence ID" value="RGT07441.1"/>
    <property type="molecule type" value="Genomic_DNA"/>
</dbReference>
<evidence type="ECO:0000313" key="2">
    <source>
        <dbReference type="Proteomes" id="UP000283630"/>
    </source>
</evidence>
<protein>
    <submittedName>
        <fullName evidence="1">Uncharacterized protein</fullName>
    </submittedName>
</protein>
<dbReference type="RefSeq" id="WP_118145803.1">
    <property type="nucleotide sequence ID" value="NZ_QRWH01000014.1"/>
</dbReference>
<dbReference type="AlphaFoldDB" id="A0A412MBZ3"/>
<reference evidence="1 2" key="1">
    <citation type="submission" date="2018-08" db="EMBL/GenBank/DDBJ databases">
        <title>A genome reference for cultivated species of the human gut microbiota.</title>
        <authorList>
            <person name="Zou Y."/>
            <person name="Xue W."/>
            <person name="Luo G."/>
        </authorList>
    </citation>
    <scope>NUCLEOTIDE SEQUENCE [LARGE SCALE GENOMIC DNA]</scope>
    <source>
        <strain evidence="1 2">AF19-4AC</strain>
    </source>
</reference>
<sequence length="195" mass="22766">MDQNKLAESQMRVQEAAVKQQNREIIRRESEELRYLRQEEIQERRKGQVEMLAINSNGLPIVYTENVYAGKKERVCSNIYFPHITEVRRLENESDFVYVFQGITGQLEKRIVLNPAQCGCGSYVIRALGSIGGQIYASKAKLQKQYAVFLITYLISECMSIVKVPDYRGWYLDEEKNIFFFEGESWKELEKCVIK</sequence>
<proteinExistence type="predicted"/>
<name>A0A412MBZ3_9FIRM</name>
<dbReference type="Proteomes" id="UP000283630">
    <property type="component" value="Unassembled WGS sequence"/>
</dbReference>
<gene>
    <name evidence="1" type="ORF">DWX53_12600</name>
</gene>
<organism evidence="1 2">
    <name type="scientific">Dorea formicigenerans</name>
    <dbReference type="NCBI Taxonomy" id="39486"/>
    <lineage>
        <taxon>Bacteria</taxon>
        <taxon>Bacillati</taxon>
        <taxon>Bacillota</taxon>
        <taxon>Clostridia</taxon>
        <taxon>Lachnospirales</taxon>
        <taxon>Lachnospiraceae</taxon>
        <taxon>Dorea</taxon>
    </lineage>
</organism>
<comment type="caution">
    <text evidence="1">The sequence shown here is derived from an EMBL/GenBank/DDBJ whole genome shotgun (WGS) entry which is preliminary data.</text>
</comment>